<feature type="domain" description="EGF-like" evidence="2">
    <location>
        <begin position="49"/>
        <end position="89"/>
    </location>
</feature>
<dbReference type="Proteomes" id="UP000887564">
    <property type="component" value="Unplaced"/>
</dbReference>
<evidence type="ECO:0000313" key="4">
    <source>
        <dbReference type="WBParaSite" id="PEQ_0000891001-mRNA-1"/>
    </source>
</evidence>
<evidence type="ECO:0000313" key="3">
    <source>
        <dbReference type="Proteomes" id="UP000887564"/>
    </source>
</evidence>
<dbReference type="SMART" id="SM00181">
    <property type="entry name" value="EGF"/>
    <property type="match status" value="2"/>
</dbReference>
<dbReference type="PROSITE" id="PS01186">
    <property type="entry name" value="EGF_2"/>
    <property type="match status" value="1"/>
</dbReference>
<evidence type="ECO:0000259" key="2">
    <source>
        <dbReference type="PROSITE" id="PS50026"/>
    </source>
</evidence>
<protein>
    <submittedName>
        <fullName evidence="4">EGF-like domain-containing protein</fullName>
    </submittedName>
</protein>
<dbReference type="PROSITE" id="PS00022">
    <property type="entry name" value="EGF_1"/>
    <property type="match status" value="1"/>
</dbReference>
<dbReference type="InterPro" id="IPR000742">
    <property type="entry name" value="EGF"/>
</dbReference>
<name>A0A914RQY3_PAREQ</name>
<dbReference type="AlphaFoldDB" id="A0A914RQY3"/>
<dbReference type="PROSITE" id="PS50026">
    <property type="entry name" value="EGF_3"/>
    <property type="match status" value="1"/>
</dbReference>
<keyword evidence="3" id="KW-1185">Reference proteome</keyword>
<dbReference type="Gene3D" id="2.10.25.10">
    <property type="entry name" value="Laminin"/>
    <property type="match status" value="2"/>
</dbReference>
<accession>A0A914RQY3</accession>
<organism evidence="3 4">
    <name type="scientific">Parascaris equorum</name>
    <name type="common">Equine roundworm</name>
    <dbReference type="NCBI Taxonomy" id="6256"/>
    <lineage>
        <taxon>Eukaryota</taxon>
        <taxon>Metazoa</taxon>
        <taxon>Ecdysozoa</taxon>
        <taxon>Nematoda</taxon>
        <taxon>Chromadorea</taxon>
        <taxon>Rhabditida</taxon>
        <taxon>Spirurina</taxon>
        <taxon>Ascaridomorpha</taxon>
        <taxon>Ascaridoidea</taxon>
        <taxon>Ascarididae</taxon>
        <taxon>Parascaris</taxon>
    </lineage>
</organism>
<dbReference type="WBParaSite" id="PEQ_0000891001-mRNA-1">
    <property type="protein sequence ID" value="PEQ_0000891001-mRNA-1"/>
    <property type="gene ID" value="PEQ_0000891001"/>
</dbReference>
<keyword evidence="1" id="KW-1015">Disulfide bond</keyword>
<sequence>MWYERSLHGRRCENCVLENGEMHVCRNGGYCKGRKGCSCPPGYTGVSCEKDLCLGYCYNDGICVRSASSGGAHEIECVCPAGFGGPRCGDDWCHRNGDHCLNG</sequence>
<feature type="disulfide bond" evidence="1">
    <location>
        <begin position="53"/>
        <end position="63"/>
    </location>
</feature>
<reference evidence="4" key="1">
    <citation type="submission" date="2022-11" db="UniProtKB">
        <authorList>
            <consortium name="WormBaseParasite"/>
        </authorList>
    </citation>
    <scope>IDENTIFICATION</scope>
</reference>
<evidence type="ECO:0000256" key="1">
    <source>
        <dbReference type="PROSITE-ProRule" id="PRU00076"/>
    </source>
</evidence>
<dbReference type="SUPFAM" id="SSF57196">
    <property type="entry name" value="EGF/Laminin"/>
    <property type="match status" value="1"/>
</dbReference>
<keyword evidence="1" id="KW-0245">EGF-like domain</keyword>
<feature type="disulfide bond" evidence="1">
    <location>
        <begin position="79"/>
        <end position="88"/>
    </location>
</feature>
<comment type="caution">
    <text evidence="1">Lacks conserved residue(s) required for the propagation of feature annotation.</text>
</comment>
<proteinExistence type="predicted"/>